<dbReference type="GO" id="GO:0031594">
    <property type="term" value="C:neuromuscular junction"/>
    <property type="evidence" value="ECO:0007669"/>
    <property type="project" value="TreeGrafter"/>
</dbReference>
<evidence type="ECO:0000259" key="9">
    <source>
        <dbReference type="PROSITE" id="PS51258"/>
    </source>
</evidence>
<protein>
    <submittedName>
        <fullName evidence="11">Unc-13 homolog C</fullName>
    </submittedName>
</protein>
<dbReference type="Proteomes" id="UP000472273">
    <property type="component" value="Unplaced"/>
</dbReference>
<dbReference type="PRINTS" id="PR00360">
    <property type="entry name" value="C2DOMAIN"/>
</dbReference>
<dbReference type="FunFam" id="2.60.40.150:FF:000002">
    <property type="entry name" value="Protein unc-13 homolog B"/>
    <property type="match status" value="1"/>
</dbReference>
<feature type="domain" description="C2" evidence="7">
    <location>
        <begin position="220"/>
        <end position="346"/>
    </location>
</feature>
<dbReference type="SUPFAM" id="SSF57889">
    <property type="entry name" value="Cysteine-rich domain"/>
    <property type="match status" value="1"/>
</dbReference>
<feature type="domain" description="MHD1" evidence="9">
    <location>
        <begin position="617"/>
        <end position="741"/>
    </location>
</feature>
<dbReference type="InterPro" id="IPR046349">
    <property type="entry name" value="C1-like_sf"/>
</dbReference>
<keyword evidence="5" id="KW-0862">Zinc</keyword>
<dbReference type="AlphaFoldDB" id="A0A670YDH5"/>
<dbReference type="Pfam" id="PF00168">
    <property type="entry name" value="C2"/>
    <property type="match status" value="2"/>
</dbReference>
<evidence type="ECO:0000256" key="5">
    <source>
        <dbReference type="ARBA" id="ARBA00022833"/>
    </source>
</evidence>
<dbReference type="Gene3D" id="3.30.60.20">
    <property type="match status" value="1"/>
</dbReference>
<dbReference type="GO" id="GO:0098831">
    <property type="term" value="C:presynaptic active zone cytoplasmic component"/>
    <property type="evidence" value="ECO:0007669"/>
    <property type="project" value="TreeGrafter"/>
</dbReference>
<dbReference type="FunFam" id="3.30.60.20:FF:000001">
    <property type="entry name" value="Protein unc-13 homolog B"/>
    <property type="match status" value="1"/>
</dbReference>
<accession>A0A670YDH5</accession>
<dbReference type="InterPro" id="IPR002219">
    <property type="entry name" value="PKC_DAG/PE"/>
</dbReference>
<dbReference type="InterPro" id="IPR000008">
    <property type="entry name" value="C2_dom"/>
</dbReference>
<dbReference type="CDD" id="cd04027">
    <property type="entry name" value="C2B_Munc13"/>
    <property type="match status" value="1"/>
</dbReference>
<dbReference type="Ensembl" id="ENSPTXT00000010113.1">
    <property type="protein sequence ID" value="ENSPTXP00000009777.1"/>
    <property type="gene ID" value="ENSPTXG00000002901.1"/>
</dbReference>
<feature type="domain" description="MHD2" evidence="10">
    <location>
        <begin position="835"/>
        <end position="995"/>
    </location>
</feature>
<dbReference type="PANTHER" id="PTHR10480:SF2">
    <property type="entry name" value="PROTEIN UNC-13 HOMOLOG C"/>
    <property type="match status" value="1"/>
</dbReference>
<sequence length="1172" mass="132504">DGLPQCRALGGRPALPHSGKEKKVGRKSTQQYQCCAQLPCPATIWNPLWGKLIKSVTTNGEWLPLHPVAVFSPTETRHACPLLPPLMVVFFLQKLHVFRKTLQALIYPMSLTTPHYFEVWTATAPTYCYECEGLLWGIARQGMRCSECGVKCHEKCQDLLNADCLQRAAEKSSKHGAEDKTQSIITAMKEQMTIRQKNRPEIFHLIQEVFQVSEEEFSKHTKTAKQSVLDGTSKWSAKITITVLCAQGLQAKDKTGSSDPYVTVQIGKTKRRTRTIYGNLNPTWDEKFYFECHNSTDRIKVRVWDEDDDIKSRVKQHFKKESDDFLGQTIIDVRTLSGEMDVWYNLDKRTDKSAVSGAVRLKLNVEIKGEETVAPYHTQYTCLHESLFHYLTEVKAGGAVQIPAVTGEDAWKVYFDDDAAQEILDEFAMRYGVENIYQAMTHFSCLSSKYMCPGVPAAMSTLLANINAFYAHTTATTSVSASDRFAATNFGREKFIKLLDQLHNSLRIDLSKYRDNFPASSPERLQDLKSTVDLLTSIAFFRLKVLELPSPPRASTVVKDCVRACLDSTYRYIFDNCHELYAQLMDQGKKQDIPREEQGPTIKNLDFWTQLITLMITIIDEDGATYTPVLNQPKTVWKTHPTCVSTPRWFEPFVMQWLDENEDVSMEFLHGALERDKKDGFQPTSDHALFSCSVVDVFTQLNQSFEIIKKLECPNPAALSHLMRKFAKIIHKVLTQYAAVITKDFSSYCDKENVPRGEEERLISPLPSFQLDPEASETLKELQTKLSIVLDELGLAYSTSFQLLIEECVTQMSLELNRMRGDGGTAGSNSAVQAEIVLRPLMDFLDKTLSTSAKICEKTVLKRLLKELWKLVLSRIERQIVLPPLADQTVRMAWELCLTFPPLASPQGPPMILSAAKDFSQLSKLKDHVIREEAKSLTPRQCAVMEVVLATIKQYFHAGGNGLKKSFLEKSPNLQSLKYALNLYTQPTDPLWNLLHTMPTLVINLQVDLATHPATGEHKVTVKVVAIEDLVWQTSATFRPFVEVCILGPSLSNKRRKHGTKSKSNTWSPKYNETFQFLLSSEERPSAYELHLSVKDYCFAREDRLIGVAVVQLRTLLVGGGCSPAWHPLLRSISVDEAGLTILQILSQRTSDEVAKEFVRLKLETRSTEETA</sequence>
<evidence type="ECO:0000259" key="7">
    <source>
        <dbReference type="PROSITE" id="PS50004"/>
    </source>
</evidence>
<dbReference type="Gene3D" id="1.20.58.1100">
    <property type="match status" value="1"/>
</dbReference>
<evidence type="ECO:0000256" key="2">
    <source>
        <dbReference type="ARBA" id="ARBA00022723"/>
    </source>
</evidence>
<keyword evidence="4" id="KW-0863">Zinc-finger</keyword>
<dbReference type="PANTHER" id="PTHR10480">
    <property type="entry name" value="PROTEIN UNC-13 HOMOLOG"/>
    <property type="match status" value="1"/>
</dbReference>
<dbReference type="GO" id="GO:0030672">
    <property type="term" value="C:synaptic vesicle membrane"/>
    <property type="evidence" value="ECO:0007669"/>
    <property type="project" value="TreeGrafter"/>
</dbReference>
<dbReference type="PROSITE" id="PS51259">
    <property type="entry name" value="MHD2"/>
    <property type="match status" value="1"/>
</dbReference>
<dbReference type="FunFam" id="2.60.40.150:FF:000014">
    <property type="entry name" value="protein unc-13 homolog B"/>
    <property type="match status" value="1"/>
</dbReference>
<feature type="domain" description="Phorbol-ester/DAG-type" evidence="8">
    <location>
        <begin position="114"/>
        <end position="164"/>
    </location>
</feature>
<dbReference type="GO" id="GO:0005509">
    <property type="term" value="F:calcium ion binding"/>
    <property type="evidence" value="ECO:0007669"/>
    <property type="project" value="InterPro"/>
</dbReference>
<dbReference type="Gene3D" id="1.10.357.50">
    <property type="match status" value="1"/>
</dbReference>
<keyword evidence="1" id="KW-0268">Exocytosis</keyword>
<evidence type="ECO:0000313" key="11">
    <source>
        <dbReference type="Ensembl" id="ENSPTXP00000009777.1"/>
    </source>
</evidence>
<reference evidence="11" key="1">
    <citation type="submission" date="2025-08" db="UniProtKB">
        <authorList>
            <consortium name="Ensembl"/>
        </authorList>
    </citation>
    <scope>IDENTIFICATION</scope>
</reference>
<dbReference type="SMART" id="SM01145">
    <property type="entry name" value="DUF1041"/>
    <property type="match status" value="1"/>
</dbReference>
<reference evidence="11" key="2">
    <citation type="submission" date="2025-09" db="UniProtKB">
        <authorList>
            <consortium name="Ensembl"/>
        </authorList>
    </citation>
    <scope>IDENTIFICATION</scope>
</reference>
<dbReference type="Gene3D" id="2.60.40.150">
    <property type="entry name" value="C2 domain"/>
    <property type="match status" value="2"/>
</dbReference>
<dbReference type="InterPro" id="IPR014770">
    <property type="entry name" value="Munc13_1"/>
</dbReference>
<keyword evidence="12" id="KW-1185">Reference proteome</keyword>
<evidence type="ECO:0000259" key="8">
    <source>
        <dbReference type="PROSITE" id="PS50081"/>
    </source>
</evidence>
<dbReference type="Pfam" id="PF06292">
    <property type="entry name" value="MUN"/>
    <property type="match status" value="2"/>
</dbReference>
<gene>
    <name evidence="11" type="primary">UNC13C</name>
</gene>
<dbReference type="GO" id="GO:0005516">
    <property type="term" value="F:calmodulin binding"/>
    <property type="evidence" value="ECO:0007669"/>
    <property type="project" value="TreeGrafter"/>
</dbReference>
<dbReference type="GO" id="GO:0019992">
    <property type="term" value="F:diacylglycerol binding"/>
    <property type="evidence" value="ECO:0007669"/>
    <property type="project" value="InterPro"/>
</dbReference>
<dbReference type="GO" id="GO:0008270">
    <property type="term" value="F:zinc ion binding"/>
    <property type="evidence" value="ECO:0007669"/>
    <property type="project" value="UniProtKB-KW"/>
</dbReference>
<proteinExistence type="predicted"/>
<evidence type="ECO:0000256" key="3">
    <source>
        <dbReference type="ARBA" id="ARBA00022737"/>
    </source>
</evidence>
<dbReference type="GO" id="GO:0061789">
    <property type="term" value="P:dense core granule priming"/>
    <property type="evidence" value="ECO:0007669"/>
    <property type="project" value="TreeGrafter"/>
</dbReference>
<dbReference type="Pfam" id="PF00130">
    <property type="entry name" value="C1_1"/>
    <property type="match status" value="1"/>
</dbReference>
<dbReference type="PROSITE" id="PS51258">
    <property type="entry name" value="MHD1"/>
    <property type="match status" value="1"/>
</dbReference>
<evidence type="ECO:0000256" key="1">
    <source>
        <dbReference type="ARBA" id="ARBA00022483"/>
    </source>
</evidence>
<dbReference type="PROSITE" id="PS50004">
    <property type="entry name" value="C2"/>
    <property type="match status" value="2"/>
</dbReference>
<evidence type="ECO:0000256" key="6">
    <source>
        <dbReference type="ARBA" id="ARBA00022837"/>
    </source>
</evidence>
<dbReference type="GO" id="GO:0017075">
    <property type="term" value="F:syntaxin-1 binding"/>
    <property type="evidence" value="ECO:0007669"/>
    <property type="project" value="TreeGrafter"/>
</dbReference>
<dbReference type="InterPro" id="IPR027080">
    <property type="entry name" value="Unc-13"/>
</dbReference>
<dbReference type="GeneTree" id="ENSGT00940000155174"/>
<dbReference type="GO" id="GO:0005543">
    <property type="term" value="F:phospholipid binding"/>
    <property type="evidence" value="ECO:0007669"/>
    <property type="project" value="InterPro"/>
</dbReference>
<evidence type="ECO:0000313" key="12">
    <source>
        <dbReference type="Proteomes" id="UP000472273"/>
    </source>
</evidence>
<keyword evidence="2" id="KW-0479">Metal-binding</keyword>
<dbReference type="PROSITE" id="PS00479">
    <property type="entry name" value="ZF_DAG_PE_1"/>
    <property type="match status" value="1"/>
</dbReference>
<evidence type="ECO:0000256" key="4">
    <source>
        <dbReference type="ARBA" id="ARBA00022771"/>
    </source>
</evidence>
<dbReference type="GO" id="GO:0016081">
    <property type="term" value="P:synaptic vesicle docking"/>
    <property type="evidence" value="ECO:0007669"/>
    <property type="project" value="TreeGrafter"/>
</dbReference>
<feature type="domain" description="C2" evidence="7">
    <location>
        <begin position="997"/>
        <end position="1127"/>
    </location>
</feature>
<organism evidence="11 12">
    <name type="scientific">Pseudonaja textilis</name>
    <name type="common">Eastern brown snake</name>
    <dbReference type="NCBI Taxonomy" id="8673"/>
    <lineage>
        <taxon>Eukaryota</taxon>
        <taxon>Metazoa</taxon>
        <taxon>Chordata</taxon>
        <taxon>Craniata</taxon>
        <taxon>Vertebrata</taxon>
        <taxon>Euteleostomi</taxon>
        <taxon>Lepidosauria</taxon>
        <taxon>Squamata</taxon>
        <taxon>Bifurcata</taxon>
        <taxon>Unidentata</taxon>
        <taxon>Episquamata</taxon>
        <taxon>Toxicofera</taxon>
        <taxon>Serpentes</taxon>
        <taxon>Colubroidea</taxon>
        <taxon>Elapidae</taxon>
        <taxon>Hydrophiinae</taxon>
        <taxon>Pseudonaja</taxon>
    </lineage>
</organism>
<dbReference type="GO" id="GO:0035249">
    <property type="term" value="P:synaptic transmission, glutamatergic"/>
    <property type="evidence" value="ECO:0007669"/>
    <property type="project" value="TreeGrafter"/>
</dbReference>
<dbReference type="PROSITE" id="PS50081">
    <property type="entry name" value="ZF_DAG_PE_2"/>
    <property type="match status" value="1"/>
</dbReference>
<dbReference type="InterPro" id="IPR014772">
    <property type="entry name" value="Munc13_dom-2"/>
</dbReference>
<dbReference type="GO" id="GO:0042734">
    <property type="term" value="C:presynaptic membrane"/>
    <property type="evidence" value="ECO:0007669"/>
    <property type="project" value="TreeGrafter"/>
</dbReference>
<dbReference type="SMART" id="SM00109">
    <property type="entry name" value="C1"/>
    <property type="match status" value="1"/>
</dbReference>
<dbReference type="SMART" id="SM00239">
    <property type="entry name" value="C2"/>
    <property type="match status" value="2"/>
</dbReference>
<keyword evidence="3" id="KW-0677">Repeat</keyword>
<dbReference type="InterPro" id="IPR035892">
    <property type="entry name" value="C2_domain_sf"/>
</dbReference>
<dbReference type="GO" id="GO:0043195">
    <property type="term" value="C:terminal bouton"/>
    <property type="evidence" value="ECO:0007669"/>
    <property type="project" value="TreeGrafter"/>
</dbReference>
<dbReference type="SUPFAM" id="SSF49562">
    <property type="entry name" value="C2 domain (Calcium/lipid-binding domain, CaLB)"/>
    <property type="match status" value="2"/>
</dbReference>
<name>A0A670YDH5_PSETE</name>
<dbReference type="InterPro" id="IPR037302">
    <property type="entry name" value="Unc-13_C2B"/>
</dbReference>
<evidence type="ECO:0000259" key="10">
    <source>
        <dbReference type="PROSITE" id="PS51259"/>
    </source>
</evidence>
<dbReference type="InterPro" id="IPR010439">
    <property type="entry name" value="MUN_dom"/>
</dbReference>
<dbReference type="GO" id="GO:0099525">
    <property type="term" value="P:presynaptic dense core vesicle exocytosis"/>
    <property type="evidence" value="ECO:0007669"/>
    <property type="project" value="TreeGrafter"/>
</dbReference>
<dbReference type="GO" id="GO:0016082">
    <property type="term" value="P:synaptic vesicle priming"/>
    <property type="evidence" value="ECO:0007669"/>
    <property type="project" value="TreeGrafter"/>
</dbReference>
<keyword evidence="6" id="KW-0106">Calcium</keyword>